<gene>
    <name evidence="1" type="ORF">IC608_10780</name>
</gene>
<dbReference type="RefSeq" id="WP_191775201.1">
    <property type="nucleotide sequence ID" value="NZ_JACYFU010000002.1"/>
</dbReference>
<sequence length="70" mass="7708">MPEALPNSLGRLPIALSAGDLAEIIVRRERKAELRATATAREKGEAGRYQENWSDLLRLARAMTFGRKGG</sequence>
<protein>
    <submittedName>
        <fullName evidence="1">Uncharacterized protein</fullName>
    </submittedName>
</protein>
<accession>A0A927ITL9</accession>
<proteinExistence type="predicted"/>
<comment type="caution">
    <text evidence="1">The sequence shown here is derived from an EMBL/GenBank/DDBJ whole genome shotgun (WGS) entry which is preliminary data.</text>
</comment>
<dbReference type="AlphaFoldDB" id="A0A927ITL9"/>
<name>A0A927ITL9_9HYPH</name>
<dbReference type="EMBL" id="JACYFU010000002">
    <property type="protein sequence ID" value="MBD8065958.1"/>
    <property type="molecule type" value="Genomic_DNA"/>
</dbReference>
<reference evidence="1" key="1">
    <citation type="submission" date="2020-09" db="EMBL/GenBank/DDBJ databases">
        <title>Genome seq and assembly of Devosia sp.</title>
        <authorList>
            <person name="Chhetri G."/>
        </authorList>
    </citation>
    <scope>NUCLEOTIDE SEQUENCE</scope>
    <source>
        <strain evidence="1">PTR5</strain>
    </source>
</reference>
<dbReference type="Proteomes" id="UP000654108">
    <property type="component" value="Unassembled WGS sequence"/>
</dbReference>
<organism evidence="1 2">
    <name type="scientific">Devosia oryzisoli</name>
    <dbReference type="NCBI Taxonomy" id="2774138"/>
    <lineage>
        <taxon>Bacteria</taxon>
        <taxon>Pseudomonadati</taxon>
        <taxon>Pseudomonadota</taxon>
        <taxon>Alphaproteobacteria</taxon>
        <taxon>Hyphomicrobiales</taxon>
        <taxon>Devosiaceae</taxon>
        <taxon>Devosia</taxon>
    </lineage>
</organism>
<evidence type="ECO:0000313" key="1">
    <source>
        <dbReference type="EMBL" id="MBD8065958.1"/>
    </source>
</evidence>
<keyword evidence="2" id="KW-1185">Reference proteome</keyword>
<evidence type="ECO:0000313" key="2">
    <source>
        <dbReference type="Proteomes" id="UP000654108"/>
    </source>
</evidence>